<sequence>MASLLHKPGRCLHHMLIIYALIFVSSATTLDLPPLPDLCDSIKCPPESDMQCPADSSVRETLNAVDLIKWNAVDTAIHPGAGPGAGAGAGAGGGAGVGATAVAVTAVTAAESQMSYNTSLIPDEAYAQCCLSKKCVCRTCYIPDCDTAAGEVVVEVLPEAMDTPGQCCGEYQCRKEPNCTEVRETDFYWLQQCQRCQCTSGARICRQSCDEADAEKVESNAICESKNLNEYFKDGDTWRDECLECECVRGEQKCTISSCGNVDCPIERHVYLRDTCCPVCWPEGHPMPHEKQKDDADADVDVDADAEGGGDYKEDDSIEEIEEQPVPPLLPETTQRTTSSVSAELLASTTTSTTTTTTAAPSTSSTAATAASQQPCCLCSYELEPKMVEVVGENNDFSFWLMAFFVVLLLFVCLMLSSYIQHLRAKKRSYDPVSTLDHSI</sequence>
<evidence type="ECO:0000256" key="1">
    <source>
        <dbReference type="SAM" id="MobiDB-lite"/>
    </source>
</evidence>
<dbReference type="InterPro" id="IPR001007">
    <property type="entry name" value="VWF_dom"/>
</dbReference>
<dbReference type="PROSITE" id="PS01208">
    <property type="entry name" value="VWFC_1"/>
    <property type="match status" value="1"/>
</dbReference>
<protein>
    <submittedName>
        <fullName evidence="6 7">Cysteine-rich motor neuron 1 protein</fullName>
    </submittedName>
</protein>
<name>A0A6I8UBV2_DROPS</name>
<evidence type="ECO:0000313" key="5">
    <source>
        <dbReference type="Proteomes" id="UP000001819"/>
    </source>
</evidence>
<feature type="compositionally biased region" description="Acidic residues" evidence="1">
    <location>
        <begin position="296"/>
        <end position="323"/>
    </location>
</feature>
<evidence type="ECO:0000313" key="7">
    <source>
        <dbReference type="RefSeq" id="XP_015044080.2"/>
    </source>
</evidence>
<feature type="transmembrane region" description="Helical" evidence="2">
    <location>
        <begin position="397"/>
        <end position="420"/>
    </location>
</feature>
<keyword evidence="5" id="KW-1185">Reference proteome</keyword>
<keyword evidence="2" id="KW-0472">Membrane</keyword>
<dbReference type="SUPFAM" id="SSF57603">
    <property type="entry name" value="FnI-like domain"/>
    <property type="match status" value="1"/>
</dbReference>
<evidence type="ECO:0000313" key="6">
    <source>
        <dbReference type="RefSeq" id="XP_001353005.3"/>
    </source>
</evidence>
<evidence type="ECO:0000256" key="3">
    <source>
        <dbReference type="SAM" id="SignalP"/>
    </source>
</evidence>
<evidence type="ECO:0000259" key="4">
    <source>
        <dbReference type="PROSITE" id="PS50184"/>
    </source>
</evidence>
<feature type="signal peptide" evidence="3">
    <location>
        <begin position="1"/>
        <end position="27"/>
    </location>
</feature>
<dbReference type="RefSeq" id="XP_015044080.2">
    <property type="nucleotide sequence ID" value="XM_015188594.2"/>
</dbReference>
<dbReference type="AlphaFoldDB" id="A0A6I8UBV2"/>
<feature type="domain" description="VWFC" evidence="4">
    <location>
        <begin position="221"/>
        <end position="281"/>
    </location>
</feature>
<organism evidence="5 6">
    <name type="scientific">Drosophila pseudoobscura pseudoobscura</name>
    <name type="common">Fruit fly</name>
    <dbReference type="NCBI Taxonomy" id="46245"/>
    <lineage>
        <taxon>Eukaryota</taxon>
        <taxon>Metazoa</taxon>
        <taxon>Ecdysozoa</taxon>
        <taxon>Arthropoda</taxon>
        <taxon>Hexapoda</taxon>
        <taxon>Insecta</taxon>
        <taxon>Pterygota</taxon>
        <taxon>Neoptera</taxon>
        <taxon>Endopterygota</taxon>
        <taxon>Diptera</taxon>
        <taxon>Brachycera</taxon>
        <taxon>Muscomorpha</taxon>
        <taxon>Ephydroidea</taxon>
        <taxon>Drosophilidae</taxon>
        <taxon>Drosophila</taxon>
        <taxon>Sophophora</taxon>
    </lineage>
</organism>
<dbReference type="Gene3D" id="6.20.200.20">
    <property type="match status" value="1"/>
</dbReference>
<feature type="chain" id="PRO_5044634420" evidence="3">
    <location>
        <begin position="28"/>
        <end position="440"/>
    </location>
</feature>
<proteinExistence type="predicted"/>
<evidence type="ECO:0000256" key="2">
    <source>
        <dbReference type="SAM" id="Phobius"/>
    </source>
</evidence>
<dbReference type="RefSeq" id="XP_001353005.3">
    <property type="nucleotide sequence ID" value="XM_001352969.4"/>
</dbReference>
<reference evidence="6 7" key="1">
    <citation type="submission" date="2025-04" db="UniProtKB">
        <authorList>
            <consortium name="RefSeq"/>
        </authorList>
    </citation>
    <scope>IDENTIFICATION</scope>
    <source>
        <strain evidence="6 7">MV-25-SWS-2005</strain>
        <tissue evidence="6 7">Whole body</tissue>
    </source>
</reference>
<keyword evidence="3" id="KW-0732">Signal</keyword>
<gene>
    <name evidence="6 7" type="primary">LOC4812355</name>
</gene>
<keyword evidence="2" id="KW-0812">Transmembrane</keyword>
<dbReference type="PROSITE" id="PS50184">
    <property type="entry name" value="VWFC_2"/>
    <property type="match status" value="1"/>
</dbReference>
<accession>A0A6I8UBV2</accession>
<dbReference type="SMART" id="SM00214">
    <property type="entry name" value="VWC"/>
    <property type="match status" value="1"/>
</dbReference>
<dbReference type="KEGG" id="dpo:4812355"/>
<dbReference type="ExpressionAtlas" id="A0A6I8UBV2">
    <property type="expression patterns" value="baseline"/>
</dbReference>
<dbReference type="Proteomes" id="UP000001819">
    <property type="component" value="Chromosome X"/>
</dbReference>
<feature type="region of interest" description="Disordered" evidence="1">
    <location>
        <begin position="288"/>
        <end position="366"/>
    </location>
</feature>
<keyword evidence="2" id="KW-1133">Transmembrane helix</keyword>
<feature type="compositionally biased region" description="Low complexity" evidence="1">
    <location>
        <begin position="337"/>
        <end position="366"/>
    </location>
</feature>